<dbReference type="Proteomes" id="UP000318571">
    <property type="component" value="Chromosome 10"/>
</dbReference>
<feature type="region of interest" description="Disordered" evidence="1">
    <location>
        <begin position="1"/>
        <end position="30"/>
    </location>
</feature>
<feature type="transmembrane region" description="Helical" evidence="2">
    <location>
        <begin position="85"/>
        <end position="107"/>
    </location>
</feature>
<dbReference type="PANTHER" id="PTHR41155:SF1">
    <property type="entry name" value="FI19525P1"/>
    <property type="match status" value="1"/>
</dbReference>
<evidence type="ECO:0000313" key="4">
    <source>
        <dbReference type="Proteomes" id="UP000318571"/>
    </source>
</evidence>
<keyword evidence="2" id="KW-1133">Transmembrane helix</keyword>
<keyword evidence="2" id="KW-0472">Membrane</keyword>
<feature type="compositionally biased region" description="Basic and acidic residues" evidence="1">
    <location>
        <begin position="181"/>
        <end position="195"/>
    </location>
</feature>
<name>A0A553NBU0_TIGCA</name>
<comment type="caution">
    <text evidence="3">The sequence shown here is derived from an EMBL/GenBank/DDBJ whole genome shotgun (WGS) entry which is preliminary data.</text>
</comment>
<evidence type="ECO:0000313" key="3">
    <source>
        <dbReference type="EMBL" id="TRY62914.1"/>
    </source>
</evidence>
<accession>A0A553NBU0</accession>
<gene>
    <name evidence="3" type="ORF">TCAL_15187</name>
</gene>
<dbReference type="AlphaFoldDB" id="A0A553NBU0"/>
<reference evidence="3 4" key="1">
    <citation type="journal article" date="2018" name="Nat. Ecol. Evol.">
        <title>Genomic signatures of mitonuclear coevolution across populations of Tigriopus californicus.</title>
        <authorList>
            <person name="Barreto F.S."/>
            <person name="Watson E.T."/>
            <person name="Lima T.G."/>
            <person name="Willett C.S."/>
            <person name="Edmands S."/>
            <person name="Li W."/>
            <person name="Burton R.S."/>
        </authorList>
    </citation>
    <scope>NUCLEOTIDE SEQUENCE [LARGE SCALE GENOMIC DNA]</scope>
    <source>
        <strain evidence="3 4">San Diego</strain>
    </source>
</reference>
<dbReference type="EMBL" id="VCGU01000458">
    <property type="protein sequence ID" value="TRY62914.1"/>
    <property type="molecule type" value="Genomic_DNA"/>
</dbReference>
<feature type="compositionally biased region" description="Low complexity" evidence="1">
    <location>
        <begin position="8"/>
        <end position="17"/>
    </location>
</feature>
<evidence type="ECO:0000256" key="2">
    <source>
        <dbReference type="SAM" id="Phobius"/>
    </source>
</evidence>
<proteinExistence type="predicted"/>
<sequence length="220" mass="24563">MVAVGQHPPSSRYSYSRSQERPPRGPTNSTVSKQVVFYGSLFGIAVNSSKSGKSGLNGNSNSTKAGVVIETMSAPNPFCPNTKGVCCLMLLVNLALILVAIGFIIVLQLPEPVIVWNLGVVILVFGFGELYWTHHWQKNITIPEIKTQEHRRWEEVDHFPEDDSDTSSRDYPRLYLESEYATEREADFETDREAGGKPPSGGKYTASSPRSKIYHERERD</sequence>
<feature type="region of interest" description="Disordered" evidence="1">
    <location>
        <begin position="180"/>
        <end position="220"/>
    </location>
</feature>
<keyword evidence="2" id="KW-0812">Transmembrane</keyword>
<organism evidence="3 4">
    <name type="scientific">Tigriopus californicus</name>
    <name type="common">Marine copepod</name>
    <dbReference type="NCBI Taxonomy" id="6832"/>
    <lineage>
        <taxon>Eukaryota</taxon>
        <taxon>Metazoa</taxon>
        <taxon>Ecdysozoa</taxon>
        <taxon>Arthropoda</taxon>
        <taxon>Crustacea</taxon>
        <taxon>Multicrustacea</taxon>
        <taxon>Hexanauplia</taxon>
        <taxon>Copepoda</taxon>
        <taxon>Harpacticoida</taxon>
        <taxon>Harpacticidae</taxon>
        <taxon>Tigriopus</taxon>
    </lineage>
</organism>
<keyword evidence="4" id="KW-1185">Reference proteome</keyword>
<feature type="transmembrane region" description="Helical" evidence="2">
    <location>
        <begin position="113"/>
        <end position="132"/>
    </location>
</feature>
<evidence type="ECO:0000256" key="1">
    <source>
        <dbReference type="SAM" id="MobiDB-lite"/>
    </source>
</evidence>
<dbReference type="PANTHER" id="PTHR41155">
    <property type="entry name" value="FI19525P1"/>
    <property type="match status" value="1"/>
</dbReference>
<protein>
    <submittedName>
        <fullName evidence="3">Uncharacterized protein</fullName>
    </submittedName>
</protein>